<dbReference type="PANTHER" id="PTHR30508">
    <property type="entry name" value="FES CLUSTER ASSEMBLY PROTEIN SUF"/>
    <property type="match status" value="1"/>
</dbReference>
<accession>A0A7C0Y976</accession>
<reference evidence="3" key="1">
    <citation type="journal article" date="2020" name="mSystems">
        <title>Genome- and Community-Level Interaction Insights into Carbon Utilization and Element Cycling Functions of Hydrothermarchaeota in Hydrothermal Sediment.</title>
        <authorList>
            <person name="Zhou Z."/>
            <person name="Liu Y."/>
            <person name="Xu W."/>
            <person name="Pan J."/>
            <person name="Luo Z.H."/>
            <person name="Li M."/>
        </authorList>
    </citation>
    <scope>NUCLEOTIDE SEQUENCE [LARGE SCALE GENOMIC DNA]</scope>
    <source>
        <strain evidence="3">HyVt-115</strain>
    </source>
</reference>
<evidence type="ECO:0000256" key="1">
    <source>
        <dbReference type="ARBA" id="ARBA00043967"/>
    </source>
</evidence>
<gene>
    <name evidence="3" type="ORF">ENF32_03495</name>
</gene>
<comment type="caution">
    <text evidence="3">The sequence shown here is derived from an EMBL/GenBank/DDBJ whole genome shotgun (WGS) entry which is preliminary data.</text>
</comment>
<protein>
    <submittedName>
        <fullName evidence="3">SufD family Fe-S cluster assembly protein</fullName>
    </submittedName>
</protein>
<dbReference type="AlphaFoldDB" id="A0A7C0Y976"/>
<evidence type="ECO:0000313" key="3">
    <source>
        <dbReference type="EMBL" id="HDD53116.1"/>
    </source>
</evidence>
<comment type="similarity">
    <text evidence="1">Belongs to the iron-sulfur cluster assembly SufBD family.</text>
</comment>
<evidence type="ECO:0000259" key="2">
    <source>
        <dbReference type="Pfam" id="PF01458"/>
    </source>
</evidence>
<organism evidence="3">
    <name type="scientific">Thermosulfidibacter takaii</name>
    <dbReference type="NCBI Taxonomy" id="412593"/>
    <lineage>
        <taxon>Bacteria</taxon>
        <taxon>Pseudomonadati</taxon>
        <taxon>Thermosulfidibacterota</taxon>
        <taxon>Thermosulfidibacteria</taxon>
        <taxon>Thermosulfidibacterales</taxon>
        <taxon>Thermosulfidibacteraceae</taxon>
    </lineage>
</organism>
<dbReference type="InterPro" id="IPR000825">
    <property type="entry name" value="SUF_FeS_clus_asmbl_SufBD_core"/>
</dbReference>
<proteinExistence type="inferred from homology"/>
<sequence>MSEIEKTLPAQRDLLRVGVDPEEKERCGTFLQDNDKVVLCGVHQEGVDLLSTREALDVLPEAREYLWRALREDPELGEFQNGYFIRARRGVKPFFPVQSCLYMSREGMRQHVHNIVVVEEGAELHVITGCTSSVRRGVHVGVSEFYVKKGGKLHFTMIHAWGDEVETMPRTGVIVEEDGVFISDYICMHPGKRIKMYPTAHLVGRGATARFHSVLVAVPGALMDVGSRVYLQASDTRAEVVSRAVSMGGTIITRGHLIGEQPHVRAHLECRGLLLKEEGVIHAVPELEGRTVELEMTHEAAVGKIAQEKVEYLMARGLTEDEATAAIVRGFLNVDIMGLPDALKEELDKIIRQSDQESL</sequence>
<feature type="domain" description="SUF system FeS cluster assembly SufBD core" evidence="2">
    <location>
        <begin position="105"/>
        <end position="331"/>
    </location>
</feature>
<dbReference type="InterPro" id="IPR055346">
    <property type="entry name" value="Fe-S_cluster_assembly_SufBD"/>
</dbReference>
<name>A0A7C0Y976_9BACT</name>
<dbReference type="SUPFAM" id="SSF101960">
    <property type="entry name" value="Stabilizer of iron transporter SufD"/>
    <property type="match status" value="1"/>
</dbReference>
<dbReference type="Pfam" id="PF01458">
    <property type="entry name" value="SUFBD_core"/>
    <property type="match status" value="1"/>
</dbReference>
<dbReference type="EMBL" id="DQWS01000133">
    <property type="protein sequence ID" value="HDD53116.1"/>
    <property type="molecule type" value="Genomic_DNA"/>
</dbReference>
<dbReference type="Proteomes" id="UP000885690">
    <property type="component" value="Unassembled WGS sequence"/>
</dbReference>
<dbReference type="InterPro" id="IPR037284">
    <property type="entry name" value="SUF_FeS_clus_asmbl_SufBD_sf"/>
</dbReference>
<dbReference type="PANTHER" id="PTHR30508:SF1">
    <property type="entry name" value="UPF0051 PROTEIN ABCI8, CHLOROPLASTIC-RELATED"/>
    <property type="match status" value="1"/>
</dbReference>
<dbReference type="GO" id="GO:0016226">
    <property type="term" value="P:iron-sulfur cluster assembly"/>
    <property type="evidence" value="ECO:0007669"/>
    <property type="project" value="InterPro"/>
</dbReference>